<dbReference type="InterPro" id="IPR015813">
    <property type="entry name" value="Pyrv/PenolPyrv_kinase-like_dom"/>
</dbReference>
<protein>
    <submittedName>
        <fullName evidence="4">CoA ester lyase</fullName>
    </submittedName>
</protein>
<dbReference type="Gene3D" id="3.20.20.60">
    <property type="entry name" value="Phosphoenolpyruvate-binding domains"/>
    <property type="match status" value="1"/>
</dbReference>
<feature type="region of interest" description="Disordered" evidence="2">
    <location>
        <begin position="330"/>
        <end position="353"/>
    </location>
</feature>
<dbReference type="Pfam" id="PF03328">
    <property type="entry name" value="HpcH_HpaI"/>
    <property type="match status" value="1"/>
</dbReference>
<dbReference type="AlphaFoldDB" id="A0A4R5MHD1"/>
<dbReference type="InterPro" id="IPR040186">
    <property type="entry name" value="Citramalyl-CoA_lyase"/>
</dbReference>
<dbReference type="PANTHER" id="PTHR11105:SF0">
    <property type="entry name" value="CITRAMALYL-COA LYASE, MITOCHONDRIAL"/>
    <property type="match status" value="1"/>
</dbReference>
<dbReference type="GO" id="GO:0047777">
    <property type="term" value="F:(S)-citramalyl-CoA lyase activity"/>
    <property type="evidence" value="ECO:0007669"/>
    <property type="project" value="TreeGrafter"/>
</dbReference>
<dbReference type="PANTHER" id="PTHR11105">
    <property type="entry name" value="CITRATE LYASE SUBUNIT BETA-RELATED"/>
    <property type="match status" value="1"/>
</dbReference>
<keyword evidence="5" id="KW-1185">Reference proteome</keyword>
<dbReference type="Gene3D" id="6.10.140.960">
    <property type="match status" value="1"/>
</dbReference>
<evidence type="ECO:0000259" key="3">
    <source>
        <dbReference type="Pfam" id="PF03328"/>
    </source>
</evidence>
<evidence type="ECO:0000313" key="5">
    <source>
        <dbReference type="Proteomes" id="UP000295722"/>
    </source>
</evidence>
<dbReference type="OrthoDB" id="8481499at2"/>
<dbReference type="GO" id="GO:0106064">
    <property type="term" value="P:regulation of cobalamin metabolic process"/>
    <property type="evidence" value="ECO:0007669"/>
    <property type="project" value="TreeGrafter"/>
</dbReference>
<keyword evidence="1" id="KW-0479">Metal-binding</keyword>
<name>A0A4R5MHD1_9BURK</name>
<organism evidence="4 5">
    <name type="scientific">Paraburkholderia silviterrae</name>
    <dbReference type="NCBI Taxonomy" id="2528715"/>
    <lineage>
        <taxon>Bacteria</taxon>
        <taxon>Pseudomonadati</taxon>
        <taxon>Pseudomonadota</taxon>
        <taxon>Betaproteobacteria</taxon>
        <taxon>Burkholderiales</taxon>
        <taxon>Burkholderiaceae</taxon>
        <taxon>Paraburkholderia</taxon>
    </lineage>
</organism>
<comment type="caution">
    <text evidence="4">The sequence shown here is derived from an EMBL/GenBank/DDBJ whole genome shotgun (WGS) entry which is preliminary data.</text>
</comment>
<evidence type="ECO:0000313" key="4">
    <source>
        <dbReference type="EMBL" id="TDG26306.1"/>
    </source>
</evidence>
<dbReference type="RefSeq" id="WP_133193354.1">
    <property type="nucleotide sequence ID" value="NZ_JBHUCW010000001.1"/>
</dbReference>
<evidence type="ECO:0000256" key="1">
    <source>
        <dbReference type="ARBA" id="ARBA00022723"/>
    </source>
</evidence>
<proteinExistence type="predicted"/>
<dbReference type="EMBL" id="SMRP01000001">
    <property type="protein sequence ID" value="TDG26306.1"/>
    <property type="molecule type" value="Genomic_DNA"/>
</dbReference>
<dbReference type="Proteomes" id="UP000295722">
    <property type="component" value="Unassembled WGS sequence"/>
</dbReference>
<sequence length="353" mass="38279">MRAITAAEVLFEGEAPPTLLPVCDHYAGSEKLMLKSLALQQQLGPVFDITLDCEDGAQVGREAEHAALVASLLGGEHDRFGRVGVRIHDFHHPHWRDDVRLILRAAKRAPAYITLPKIRAVGDAAEMTAFIEATRVEMGIDKPIPVQLLVETHGALARAFDLAALRGVEALSFGLMDFVSAHDGAIPDTAMRSPGQFDHPLVRRAKLEIAAACHAFGKVPSHNVSTEVRDMEVVANDARRARNEFGYTRMWSIHPAQIPVIVAAFAPRDDEIAIAAEILLAAQAAQWGPTRHGDTLHDRASYRYYWSVLRRAHTTGRAVPAEAAPLFTSGVDTHGVDTPRGGTPDAQAQGATS</sequence>
<keyword evidence="4" id="KW-0456">Lyase</keyword>
<dbReference type="InterPro" id="IPR005000">
    <property type="entry name" value="Aldolase/citrate-lyase_domain"/>
</dbReference>
<accession>A0A4R5MHD1</accession>
<evidence type="ECO:0000256" key="2">
    <source>
        <dbReference type="SAM" id="MobiDB-lite"/>
    </source>
</evidence>
<dbReference type="InterPro" id="IPR040442">
    <property type="entry name" value="Pyrv_kinase-like_dom_sf"/>
</dbReference>
<dbReference type="SUPFAM" id="SSF51621">
    <property type="entry name" value="Phosphoenolpyruvate/pyruvate domain"/>
    <property type="match status" value="1"/>
</dbReference>
<gene>
    <name evidence="4" type="ORF">EYW47_02855</name>
</gene>
<dbReference type="GO" id="GO:0046872">
    <property type="term" value="F:metal ion binding"/>
    <property type="evidence" value="ECO:0007669"/>
    <property type="project" value="UniProtKB-KW"/>
</dbReference>
<feature type="domain" description="HpcH/HpaI aldolase/citrate lyase" evidence="3">
    <location>
        <begin position="51"/>
        <end position="255"/>
    </location>
</feature>
<reference evidence="4 5" key="1">
    <citation type="submission" date="2019-03" db="EMBL/GenBank/DDBJ databases">
        <title>Paraburkholderia sp. 4M-K11, isolated from subtropical forest soil.</title>
        <authorList>
            <person name="Gao Z.-H."/>
            <person name="Qiu L.-H."/>
        </authorList>
    </citation>
    <scope>NUCLEOTIDE SEQUENCE [LARGE SCALE GENOMIC DNA]</scope>
    <source>
        <strain evidence="4 5">4M-K11</strain>
    </source>
</reference>